<protein>
    <recommendedName>
        <fullName evidence="4">CCZ1/INTU/HSP4 first Longin domain-containing protein</fullName>
    </recommendedName>
</protein>
<dbReference type="RefSeq" id="XP_034012679.1">
    <property type="nucleotide sequence ID" value="XM_034155173.1"/>
</dbReference>
<reference evidence="2 3" key="1">
    <citation type="submission" date="2019-07" db="EMBL/GenBank/DDBJ databases">
        <title>Genome assembly of two rare yeast pathogens: Diutina rugosa and Trichomonascus ciferrii.</title>
        <authorList>
            <person name="Mixao V."/>
            <person name="Saus E."/>
            <person name="Hansen A."/>
            <person name="Lass-Flor C."/>
            <person name="Gabaldon T."/>
        </authorList>
    </citation>
    <scope>NUCLEOTIDE SEQUENCE [LARGE SCALE GENOMIC DNA]</scope>
    <source>
        <strain evidence="2 3">CBS 613</strain>
    </source>
</reference>
<accession>A0A642UPP3</accession>
<evidence type="ECO:0008006" key="4">
    <source>
        <dbReference type="Google" id="ProtNLM"/>
    </source>
</evidence>
<evidence type="ECO:0000313" key="2">
    <source>
        <dbReference type="EMBL" id="KAA8903226.1"/>
    </source>
</evidence>
<sequence>MSRYIHTILPSLSARSPQVGEFSNVVIFEEDEIYYFHSVEAASVQTKLNLVGVISGLEALGSTFKTGHEDDYMTVETDGGCIVAVKEAGITIAATLVTQGGHNATTTEHSIVALQAASVLRQGWQMFMFTTGTPHDRTKLAPFFDSLFERYNNRCGTWSPSGANNLHYRGFLGFLSGDKWSTITDIDLSLPELTVGGLVANFDSTSFKQYGVVAGTSFGPLYTWLEFYHYYHQLHDDIAEDQVGNASITSAWATPYDGVALVGRDDSTGAAPINDENGADDDTVSTYSQYFSPATLTNNLVVAPLNYTVSSIRNVPDTLINLPSSTSKWWQGKGYFGGGSGSADEAASAPPMASEAPGQFLIGRRDAQNITKKRVFLADDKGDYQPHRLVVYVKKSVVVALLYPDNVNELDSDDIYDNIQKWSDTVVGDVNEAKTNLGTSFGVLPAGVKSDPDADFFFVVYNHDEHWFQSSLPYLPPIADSASTGGDTASKRSDSPESHEPETVPSPPPRVARVLVSLHDQLSSVIIGDKLLQNGAYEYFHKFSGSGNHDWMFYLVKQGPTVAIVVKNQSTRRQAKRGEPVEPSVLANLPNPLGFLDNLGDDVKGWLSYYAGVGADATTA</sequence>
<gene>
    <name evidence="2" type="ORF">DIURU_002513</name>
</gene>
<evidence type="ECO:0000256" key="1">
    <source>
        <dbReference type="SAM" id="MobiDB-lite"/>
    </source>
</evidence>
<dbReference type="GeneID" id="54781164"/>
<evidence type="ECO:0000313" key="3">
    <source>
        <dbReference type="Proteomes" id="UP000449547"/>
    </source>
</evidence>
<feature type="compositionally biased region" description="Basic and acidic residues" evidence="1">
    <location>
        <begin position="489"/>
        <end position="502"/>
    </location>
</feature>
<name>A0A642UPP3_DIURU</name>
<organism evidence="2 3">
    <name type="scientific">Diutina rugosa</name>
    <name type="common">Yeast</name>
    <name type="synonym">Candida rugosa</name>
    <dbReference type="NCBI Taxonomy" id="5481"/>
    <lineage>
        <taxon>Eukaryota</taxon>
        <taxon>Fungi</taxon>
        <taxon>Dikarya</taxon>
        <taxon>Ascomycota</taxon>
        <taxon>Saccharomycotina</taxon>
        <taxon>Pichiomycetes</taxon>
        <taxon>Debaryomycetaceae</taxon>
        <taxon>Diutina</taxon>
    </lineage>
</organism>
<dbReference type="OrthoDB" id="240546at2759"/>
<dbReference type="VEuPathDB" id="FungiDB:DIURU_002513"/>
<feature type="region of interest" description="Disordered" evidence="1">
    <location>
        <begin position="479"/>
        <end position="509"/>
    </location>
</feature>
<proteinExistence type="predicted"/>
<comment type="caution">
    <text evidence="2">The sequence shown here is derived from an EMBL/GenBank/DDBJ whole genome shotgun (WGS) entry which is preliminary data.</text>
</comment>
<keyword evidence="3" id="KW-1185">Reference proteome</keyword>
<dbReference type="OMA" id="TGHEDDY"/>
<dbReference type="EMBL" id="SWFT01000070">
    <property type="protein sequence ID" value="KAA8903226.1"/>
    <property type="molecule type" value="Genomic_DNA"/>
</dbReference>
<dbReference type="AlphaFoldDB" id="A0A642UPP3"/>
<dbReference type="Proteomes" id="UP000449547">
    <property type="component" value="Unassembled WGS sequence"/>
</dbReference>